<proteinExistence type="predicted"/>
<dbReference type="RefSeq" id="WP_111598876.1">
    <property type="nucleotide sequence ID" value="NZ_QLLL01000006.1"/>
</dbReference>
<dbReference type="PROSITE" id="PS51257">
    <property type="entry name" value="PROKAR_LIPOPROTEIN"/>
    <property type="match status" value="1"/>
</dbReference>
<accession>A0A327QCS2</accession>
<dbReference type="EMBL" id="QLLL01000006">
    <property type="protein sequence ID" value="RAJ02436.1"/>
    <property type="molecule type" value="Genomic_DNA"/>
</dbReference>
<dbReference type="Proteomes" id="UP000249547">
    <property type="component" value="Unassembled WGS sequence"/>
</dbReference>
<evidence type="ECO:0000313" key="2">
    <source>
        <dbReference type="EMBL" id="RAJ02436.1"/>
    </source>
</evidence>
<evidence type="ECO:0008006" key="4">
    <source>
        <dbReference type="Google" id="ProtNLM"/>
    </source>
</evidence>
<name>A0A327QCS2_9BACT</name>
<keyword evidence="3" id="KW-1185">Reference proteome</keyword>
<sequence length="145" mass="16204">MRKSFIIIGIAILFAACQATTGPKIAVDSHMDTLQIPEQQALQAINATRSTHFKIDSVYRVKSSNFNVAKATNGDLSMIFTLERNGVFVQYYYNPRKGPNETGQYQQLRDGKYLLTVEACDSSGCTMLVYENGKKLLNKISLVKK</sequence>
<comment type="caution">
    <text evidence="2">The sequence shown here is derived from an EMBL/GenBank/DDBJ whole genome shotgun (WGS) entry which is preliminary data.</text>
</comment>
<protein>
    <recommendedName>
        <fullName evidence="4">Secreted protein (Por secretion system target)</fullName>
    </recommendedName>
</protein>
<dbReference type="AlphaFoldDB" id="A0A327QCS2"/>
<reference evidence="2 3" key="1">
    <citation type="submission" date="2018-06" db="EMBL/GenBank/DDBJ databases">
        <title>Genomic Encyclopedia of Archaeal and Bacterial Type Strains, Phase II (KMG-II): from individual species to whole genera.</title>
        <authorList>
            <person name="Goeker M."/>
        </authorList>
    </citation>
    <scope>NUCLEOTIDE SEQUENCE [LARGE SCALE GENOMIC DNA]</scope>
    <source>
        <strain evidence="2 3">DSM 23857</strain>
    </source>
</reference>
<evidence type="ECO:0000256" key="1">
    <source>
        <dbReference type="SAM" id="SignalP"/>
    </source>
</evidence>
<feature type="chain" id="PRO_5016256614" description="Secreted protein (Por secretion system target)" evidence="1">
    <location>
        <begin position="22"/>
        <end position="145"/>
    </location>
</feature>
<organism evidence="2 3">
    <name type="scientific">Chitinophaga skermanii</name>
    <dbReference type="NCBI Taxonomy" id="331697"/>
    <lineage>
        <taxon>Bacteria</taxon>
        <taxon>Pseudomonadati</taxon>
        <taxon>Bacteroidota</taxon>
        <taxon>Chitinophagia</taxon>
        <taxon>Chitinophagales</taxon>
        <taxon>Chitinophagaceae</taxon>
        <taxon>Chitinophaga</taxon>
    </lineage>
</organism>
<gene>
    <name evidence="2" type="ORF">LX64_03451</name>
</gene>
<feature type="signal peptide" evidence="1">
    <location>
        <begin position="1"/>
        <end position="21"/>
    </location>
</feature>
<evidence type="ECO:0000313" key="3">
    <source>
        <dbReference type="Proteomes" id="UP000249547"/>
    </source>
</evidence>
<keyword evidence="1" id="KW-0732">Signal</keyword>